<gene>
    <name evidence="2" type="ORF">IMSHALPRED_001602</name>
</gene>
<evidence type="ECO:0000313" key="3">
    <source>
        <dbReference type="Proteomes" id="UP000664534"/>
    </source>
</evidence>
<dbReference type="Pfam" id="PF09044">
    <property type="entry name" value="Kp4"/>
    <property type="match status" value="1"/>
</dbReference>
<dbReference type="InterPro" id="IPR015131">
    <property type="entry name" value="Killer_tox_Kp4"/>
</dbReference>
<organism evidence="2 3">
    <name type="scientific">Imshaugia aleurites</name>
    <dbReference type="NCBI Taxonomy" id="172621"/>
    <lineage>
        <taxon>Eukaryota</taxon>
        <taxon>Fungi</taxon>
        <taxon>Dikarya</taxon>
        <taxon>Ascomycota</taxon>
        <taxon>Pezizomycotina</taxon>
        <taxon>Lecanoromycetes</taxon>
        <taxon>OSLEUM clade</taxon>
        <taxon>Lecanoromycetidae</taxon>
        <taxon>Lecanorales</taxon>
        <taxon>Lecanorineae</taxon>
        <taxon>Parmeliaceae</taxon>
        <taxon>Imshaugia</taxon>
    </lineage>
</organism>
<protein>
    <recommendedName>
        <fullName evidence="1">Killer toxin Kp4 domain-containing protein</fullName>
    </recommendedName>
</protein>
<keyword evidence="3" id="KW-1185">Reference proteome</keyword>
<accession>A0A8H3J354</accession>
<reference evidence="2" key="1">
    <citation type="submission" date="2021-03" db="EMBL/GenBank/DDBJ databases">
        <authorList>
            <person name="Tagirdzhanova G."/>
        </authorList>
    </citation>
    <scope>NUCLEOTIDE SEQUENCE</scope>
</reference>
<name>A0A8H3J354_9LECA</name>
<sequence length="188" mass="20567">MGALLFPAFAYTINWDGSQPRCRNSANRIQTIYDLVDLQMSETAVFSQGQTIACSVLGPNGLRGEWWGYCARVGNGGGIAFNRVKILSMLGYLLQEPHSGSSCGSVPIDYPLLNNSYNALTVNHVYDIPTFTLGAQDQQGTVPNNDLGYAPGTCHIILCNTKTSLESAILETTLTFQRQLPHTWMSRS</sequence>
<comment type="caution">
    <text evidence="2">The sequence shown here is derived from an EMBL/GenBank/DDBJ whole genome shotgun (WGS) entry which is preliminary data.</text>
</comment>
<evidence type="ECO:0000313" key="2">
    <source>
        <dbReference type="EMBL" id="CAF9939698.1"/>
    </source>
</evidence>
<proteinExistence type="predicted"/>
<dbReference type="Proteomes" id="UP000664534">
    <property type="component" value="Unassembled WGS sequence"/>
</dbReference>
<dbReference type="AlphaFoldDB" id="A0A8H3J354"/>
<feature type="domain" description="Killer toxin Kp4" evidence="1">
    <location>
        <begin position="5"/>
        <end position="125"/>
    </location>
</feature>
<dbReference type="Gene3D" id="3.30.430.10">
    <property type="entry name" value="Killer Toxin P4, subunit A"/>
    <property type="match status" value="1"/>
</dbReference>
<evidence type="ECO:0000259" key="1">
    <source>
        <dbReference type="Pfam" id="PF09044"/>
    </source>
</evidence>
<dbReference type="EMBL" id="CAJPDT010000122">
    <property type="protein sequence ID" value="CAF9939698.1"/>
    <property type="molecule type" value="Genomic_DNA"/>
</dbReference>
<dbReference type="GO" id="GO:0005576">
    <property type="term" value="C:extracellular region"/>
    <property type="evidence" value="ECO:0007669"/>
    <property type="project" value="InterPro"/>
</dbReference>